<dbReference type="GO" id="GO:0003735">
    <property type="term" value="F:structural constituent of ribosome"/>
    <property type="evidence" value="ECO:0007669"/>
    <property type="project" value="InterPro"/>
</dbReference>
<dbReference type="AlphaFoldDB" id="A0A2T9WLD9"/>
<reference evidence="6" key="1">
    <citation type="journal article" date="2015" name="Appl. Environ. Microbiol.">
        <title>Nanoarchaeota, Their Sulfolobales Host, and Nanoarchaeota Virus Distribution across Yellowstone National Park Hot Springs.</title>
        <authorList>
            <person name="Munson-McGee J.H."/>
            <person name="Field E.K."/>
            <person name="Bateson M."/>
            <person name="Rooney C."/>
            <person name="Stepanauskas R."/>
            <person name="Young M.J."/>
        </authorList>
    </citation>
    <scope>NUCLEOTIDE SEQUENCE [LARGE SCALE GENOMIC DNA]</scope>
    <source>
        <strain evidence="6">SCGC AB-777_F03</strain>
    </source>
</reference>
<dbReference type="Proteomes" id="UP000245509">
    <property type="component" value="Unassembled WGS sequence"/>
</dbReference>
<reference evidence="5" key="3">
    <citation type="submission" date="2017-05" db="EMBL/GenBank/DDBJ databases">
        <authorList>
            <person name="Munson-Mcgee J.H."/>
        </authorList>
    </citation>
    <scope>NUCLEOTIDE SEQUENCE</scope>
    <source>
        <strain evidence="5">SCGC AB-777_F03</strain>
    </source>
</reference>
<evidence type="ECO:0000313" key="6">
    <source>
        <dbReference type="EMBL" id="PVU68649.1"/>
    </source>
</evidence>
<keyword evidence="3" id="KW-0687">Ribonucleoprotein</keyword>
<evidence type="ECO:0000256" key="3">
    <source>
        <dbReference type="ARBA" id="ARBA00023274"/>
    </source>
</evidence>
<sequence length="102" mass="11340">MGLEYIYAVWLLHEAKKEINADNIKKVLTSVGIEPNDAMVNAVLASLQGVDLDKIKEESLSIAPAQVAPQQVEQKKEEKQEKKAEEKKEEQALEGLSSLFGF</sequence>
<dbReference type="Pfam" id="PF00428">
    <property type="entry name" value="Ribosomal_60s"/>
    <property type="match status" value="1"/>
</dbReference>
<dbReference type="InterPro" id="IPR022295">
    <property type="entry name" value="Ribosomal_P1_arc"/>
</dbReference>
<gene>
    <name evidence="6" type="primary">rpl12p</name>
    <name evidence="5" type="ORF">DDW03_002110</name>
    <name evidence="6" type="ORF">DDW03_01480</name>
</gene>
<dbReference type="GO" id="GO:1990904">
    <property type="term" value="C:ribonucleoprotein complex"/>
    <property type="evidence" value="ECO:0007669"/>
    <property type="project" value="UniProtKB-KW"/>
</dbReference>
<dbReference type="InterPro" id="IPR038716">
    <property type="entry name" value="P1/P2_N_sf"/>
</dbReference>
<accession>A0A2T9WLD9</accession>
<name>A0A2T9WLD9_NANST</name>
<dbReference type="CDD" id="cd05832">
    <property type="entry name" value="Ribosomal_L12p"/>
    <property type="match status" value="1"/>
</dbReference>
<dbReference type="EMBL" id="QEFP01000005">
    <property type="protein sequence ID" value="PVU68649.1"/>
    <property type="molecule type" value="Genomic_DNA"/>
</dbReference>
<comment type="caution">
    <text evidence="6">The sequence shown here is derived from an EMBL/GenBank/DDBJ whole genome shotgun (WGS) entry which is preliminary data.</text>
</comment>
<feature type="compositionally biased region" description="Basic and acidic residues" evidence="4">
    <location>
        <begin position="73"/>
        <end position="91"/>
    </location>
</feature>
<evidence type="ECO:0000313" key="5">
    <source>
        <dbReference type="EMBL" id="MCC5447188.1"/>
    </source>
</evidence>
<comment type="similarity">
    <text evidence="1">Belongs to the eukaryotic ribosomal protein P1/P2 family.</text>
</comment>
<protein>
    <submittedName>
        <fullName evidence="6">50S ribosomal protein P1</fullName>
    </submittedName>
</protein>
<reference evidence="6" key="2">
    <citation type="submission" date="2017-05" db="EMBL/GenBank/DDBJ databases">
        <authorList>
            <person name="Song R."/>
            <person name="Chenine A.L."/>
            <person name="Ruprecht R.M."/>
        </authorList>
    </citation>
    <scope>NUCLEOTIDE SEQUENCE</scope>
    <source>
        <strain evidence="6">SCGC AB-777_F03</strain>
    </source>
</reference>
<dbReference type="GO" id="GO:0005840">
    <property type="term" value="C:ribosome"/>
    <property type="evidence" value="ECO:0007669"/>
    <property type="project" value="UniProtKB-KW"/>
</dbReference>
<feature type="region of interest" description="Disordered" evidence="4">
    <location>
        <begin position="65"/>
        <end position="102"/>
    </location>
</feature>
<evidence type="ECO:0000256" key="1">
    <source>
        <dbReference type="ARBA" id="ARBA00005436"/>
    </source>
</evidence>
<organism evidence="6">
    <name type="scientific">Nanobsidianus stetteri</name>
    <dbReference type="NCBI Taxonomy" id="1294122"/>
    <lineage>
        <taxon>Archaea</taxon>
        <taxon>Nanobdellota</taxon>
        <taxon>Candidatus Nanoarchaeia</taxon>
        <taxon>Nanoarchaeales</taxon>
        <taxon>Nanopusillaceae</taxon>
        <taxon>Candidatus Nanobsidianus</taxon>
    </lineage>
</organism>
<reference evidence="5" key="4">
    <citation type="submission" date="2021-11" db="EMBL/GenBank/DDBJ databases">
        <authorList>
            <person name="Munson-Mcgee J."/>
            <person name="Field E."/>
            <person name="Bateson M."/>
            <person name="Rooney C."/>
            <person name="Stepanauskas R."/>
            <person name="Young M."/>
        </authorList>
    </citation>
    <scope>NUCLEOTIDE SEQUENCE</scope>
    <source>
        <strain evidence="5">SCGC AB-777_F03</strain>
    </source>
</reference>
<keyword evidence="2 6" id="KW-0689">Ribosomal protein</keyword>
<evidence type="ECO:0000256" key="2">
    <source>
        <dbReference type="ARBA" id="ARBA00022980"/>
    </source>
</evidence>
<dbReference type="FunFam" id="1.10.10.1410:FF:000002">
    <property type="entry name" value="60S acidic ribosomal protein P2"/>
    <property type="match status" value="1"/>
</dbReference>
<proteinExistence type="inferred from homology"/>
<dbReference type="GO" id="GO:0006414">
    <property type="term" value="P:translational elongation"/>
    <property type="evidence" value="ECO:0007669"/>
    <property type="project" value="InterPro"/>
</dbReference>
<evidence type="ECO:0000256" key="4">
    <source>
        <dbReference type="SAM" id="MobiDB-lite"/>
    </source>
</evidence>
<dbReference type="RefSeq" id="WP_228615413.1">
    <property type="nucleotide sequence ID" value="NZ_QEFP02000014.1"/>
</dbReference>
<dbReference type="EMBL" id="QEFP02000014">
    <property type="protein sequence ID" value="MCC5447188.1"/>
    <property type="molecule type" value="Genomic_DNA"/>
</dbReference>
<dbReference type="Gene3D" id="1.10.10.1410">
    <property type="match status" value="1"/>
</dbReference>